<evidence type="ECO:0000259" key="13">
    <source>
        <dbReference type="Pfam" id="PF12693"/>
    </source>
</evidence>
<dbReference type="RefSeq" id="WP_369743361.1">
    <property type="nucleotide sequence ID" value="NZ_CP165718.1"/>
</dbReference>
<dbReference type="GO" id="GO:0005886">
    <property type="term" value="C:plasma membrane"/>
    <property type="evidence" value="ECO:0007669"/>
    <property type="project" value="UniProtKB-SubCell"/>
</dbReference>
<dbReference type="GO" id="GO:0015627">
    <property type="term" value="C:type II protein secretion system complex"/>
    <property type="evidence" value="ECO:0007669"/>
    <property type="project" value="InterPro"/>
</dbReference>
<evidence type="ECO:0000256" key="5">
    <source>
        <dbReference type="ARBA" id="ARBA00022519"/>
    </source>
</evidence>
<comment type="subcellular location">
    <subcellularLocation>
        <location evidence="1">Cell inner membrane</location>
        <topology evidence="1">Single-pass membrane protein</topology>
    </subcellularLocation>
</comment>
<comment type="function">
    <text evidence="10">Inner membrane component of the type II secretion system required for the energy-dependent secretion of extracellular factors such as proteases and toxins from the periplasm.</text>
</comment>
<evidence type="ECO:0000256" key="3">
    <source>
        <dbReference type="ARBA" id="ARBA00022448"/>
    </source>
</evidence>
<dbReference type="Gene3D" id="3.30.1360.100">
    <property type="entry name" value="General secretion pathway protein M, EpsM"/>
    <property type="match status" value="1"/>
</dbReference>
<dbReference type="PIRSF" id="PIRSF015761">
    <property type="entry name" value="Protein_L"/>
    <property type="match status" value="1"/>
</dbReference>
<evidence type="ECO:0000256" key="6">
    <source>
        <dbReference type="ARBA" id="ARBA00022692"/>
    </source>
</evidence>
<keyword evidence="6" id="KW-0812">Transmembrane</keyword>
<evidence type="ECO:0000256" key="11">
    <source>
        <dbReference type="SAM" id="MobiDB-lite"/>
    </source>
</evidence>
<dbReference type="GO" id="GO:0009276">
    <property type="term" value="C:Gram-negative-bacterium-type cell wall"/>
    <property type="evidence" value="ECO:0007669"/>
    <property type="project" value="InterPro"/>
</dbReference>
<evidence type="ECO:0000256" key="10">
    <source>
        <dbReference type="PIRNR" id="PIRNR015761"/>
    </source>
</evidence>
<evidence type="ECO:0000256" key="4">
    <source>
        <dbReference type="ARBA" id="ARBA00022475"/>
    </source>
</evidence>
<reference evidence="14" key="1">
    <citation type="submission" date="2024-07" db="EMBL/GenBank/DDBJ databases">
        <title>Whole genome sequence of bacterial strains from algal surface.</title>
        <authorList>
            <person name="Kumar P."/>
        </authorList>
    </citation>
    <scope>NUCLEOTIDE SEQUENCE</scope>
    <source>
        <strain evidence="14">PP-1MA</strain>
    </source>
</reference>
<keyword evidence="7 10" id="KW-0653">Protein transport</keyword>
<evidence type="ECO:0000256" key="9">
    <source>
        <dbReference type="ARBA" id="ARBA00023136"/>
    </source>
</evidence>
<feature type="region of interest" description="Disordered" evidence="11">
    <location>
        <begin position="403"/>
        <end position="423"/>
    </location>
</feature>
<dbReference type="GO" id="GO:0015628">
    <property type="term" value="P:protein secretion by the type II secretion system"/>
    <property type="evidence" value="ECO:0007669"/>
    <property type="project" value="InterPro"/>
</dbReference>
<evidence type="ECO:0000313" key="14">
    <source>
        <dbReference type="EMBL" id="XDV10073.1"/>
    </source>
</evidence>
<dbReference type="NCBIfam" id="TIGR01709">
    <property type="entry name" value="typeII_sec_gspL"/>
    <property type="match status" value="1"/>
</dbReference>
<keyword evidence="9" id="KW-0472">Membrane</keyword>
<feature type="domain" description="GspL cytoplasmic actin-ATPase-like" evidence="12">
    <location>
        <begin position="4"/>
        <end position="197"/>
    </location>
</feature>
<dbReference type="Pfam" id="PF12693">
    <property type="entry name" value="GspL_C"/>
    <property type="match status" value="1"/>
</dbReference>
<keyword evidence="8" id="KW-1133">Transmembrane helix</keyword>
<evidence type="ECO:0000259" key="12">
    <source>
        <dbReference type="Pfam" id="PF05134"/>
    </source>
</evidence>
<protein>
    <recommendedName>
        <fullName evidence="10">Type II secretion system protein L</fullName>
        <shortName evidence="10">T2SS protein L</shortName>
    </recommendedName>
</protein>
<keyword evidence="5" id="KW-0997">Cell inner membrane</keyword>
<comment type="similarity">
    <text evidence="2 10">Belongs to the GSP L family.</text>
</comment>
<dbReference type="EMBL" id="CP165718">
    <property type="protein sequence ID" value="XDV10073.1"/>
    <property type="molecule type" value="Genomic_DNA"/>
</dbReference>
<dbReference type="InterPro" id="IPR025691">
    <property type="entry name" value="GspL_pp_dom"/>
</dbReference>
<proteinExistence type="inferred from homology"/>
<dbReference type="Gene3D" id="3.30.420.380">
    <property type="match status" value="1"/>
</dbReference>
<accession>A0AB39XBE0</accession>
<dbReference type="Pfam" id="PF05134">
    <property type="entry name" value="T2SSL"/>
    <property type="match status" value="1"/>
</dbReference>
<dbReference type="InterPro" id="IPR043129">
    <property type="entry name" value="ATPase_NBD"/>
</dbReference>
<sequence>MEQLFIRLSANAPSAEPLLGAQWLCWNASQSELIASGEISHNDQLSQLTEQGRNRRVISYVPSTEVLQTQVELPASAMRMLAQVIPNTLEDELAQDIADLHFCWPSLARKHQGPIPVNVVAHDKMEQWLAAFEAQGLSVDAMYADSFMLPVAATPEAIITTCIIEGPLGKEQLVRTGLYSGFSAEPAIAQMLLDQLVGVQQATLIDPTANLEHPLSLMALTYNNQLNDTDAATDASTDASADQKKASVRYQRQIAPINLRQHSYKPVRKKSSGGSFKYKSAAIAAGILVVLGYTSQVIEYVQLGQQSTALQQAIEDTYKGVFPNETRIVNVRSQLNQHLSGIGSQGASESPLTLLQALEPAFNAQQDIKLELVRYDANTLRLQVRAESFASLENFRKVANQGGQVSVEQGPTSNQDGAINGNLTIKRAG</sequence>
<name>A0AB39XBE0_9GAMM</name>
<evidence type="ECO:0000256" key="7">
    <source>
        <dbReference type="ARBA" id="ARBA00022927"/>
    </source>
</evidence>
<keyword evidence="4" id="KW-1003">Cell membrane</keyword>
<dbReference type="InterPro" id="IPR024230">
    <property type="entry name" value="GspL_cyto_dom"/>
</dbReference>
<dbReference type="InterPro" id="IPR007812">
    <property type="entry name" value="T2SS_protein-GspL"/>
</dbReference>
<feature type="domain" description="GspL periplasmic" evidence="13">
    <location>
        <begin position="277"/>
        <end position="427"/>
    </location>
</feature>
<evidence type="ECO:0000256" key="8">
    <source>
        <dbReference type="ARBA" id="ARBA00022989"/>
    </source>
</evidence>
<gene>
    <name evidence="14" type="primary">gspL</name>
    <name evidence="14" type="ORF">AB8S08_02395</name>
</gene>
<dbReference type="CDD" id="cd24017">
    <property type="entry name" value="ASKHA_T2SSL_N"/>
    <property type="match status" value="1"/>
</dbReference>
<dbReference type="AlphaFoldDB" id="A0AB39XBE0"/>
<dbReference type="SUPFAM" id="SSF53067">
    <property type="entry name" value="Actin-like ATPase domain"/>
    <property type="match status" value="1"/>
</dbReference>
<evidence type="ECO:0000256" key="2">
    <source>
        <dbReference type="ARBA" id="ARBA00005318"/>
    </source>
</evidence>
<evidence type="ECO:0000256" key="1">
    <source>
        <dbReference type="ARBA" id="ARBA00004377"/>
    </source>
</evidence>
<organism evidence="14">
    <name type="scientific">Pseudidiomarina sp. PP-1MA</name>
    <dbReference type="NCBI Taxonomy" id="3237706"/>
    <lineage>
        <taxon>Bacteria</taxon>
        <taxon>Pseudomonadati</taxon>
        <taxon>Pseudomonadota</taxon>
        <taxon>Gammaproteobacteria</taxon>
        <taxon>Alteromonadales</taxon>
        <taxon>Idiomarinaceae</taxon>
        <taxon>Pseudidiomarina</taxon>
    </lineage>
</organism>
<keyword evidence="3 10" id="KW-0813">Transport</keyword>